<sequence length="540" mass="62161">MWHEARKQEKKIRGLMVDYRKRAERRREYYEKIKADPTIFLRVYGRPVKIHLEPAVAYAAESPQSMMPWQGDQNNLIDRFDVRAHLDIIPHVIREESPEPSIPEDEEERSCNYERYRTMVQNECSGLTEEQCLQQIAIEEQFYDVQITQQRKGLTEEEKKSNPKKAAIGYTYEDAPPPPEEEENSDQESDISVDPEDQDLDIALDVNSLTPDQIQLLNKCAATYGMQTDDFIEMLMKDKDEEEELKMAKLLEEEKAQFSGRKSRRERRAFKEKKLKDRKFSPPSYAARKSPTYEAMRSSSSRSRSRSPDASPKMTFITSFGGGSSDEETGPKVQGPSLPPLLTSESRGPSWPDKPRLKKSTSKSPTKSRRIRSDSRSRSRSRFTSSSRSSKSRSRSRSRKSSRSRSSRSRSRSSRSSRSRSKSRYHRSRSRSRSRRKRASSSRSRSRSSSPTKKKVQKPVIKSYRRPSLSSNDSIGSDTEKEEKSEKDDKGYKKRLEPIIGDGKSAAASKVISDKPYPTRKVEKEDAGSFKQTIQSRQKS</sequence>
<protein>
    <submittedName>
        <fullName evidence="6">CLK4-associating serine/arginine rich protein isoform X3</fullName>
    </submittedName>
</protein>
<feature type="compositionally biased region" description="Polar residues" evidence="3">
    <location>
        <begin position="530"/>
        <end position="540"/>
    </location>
</feature>
<dbReference type="Pfam" id="PF09750">
    <property type="entry name" value="DRY_EERY"/>
    <property type="match status" value="1"/>
</dbReference>
<feature type="compositionally biased region" description="Basic and acidic residues" evidence="3">
    <location>
        <begin position="478"/>
        <end position="497"/>
    </location>
</feature>
<dbReference type="PANTHER" id="PTHR13161:SF4">
    <property type="entry name" value="CLK4-ASSOCIATING SERINE_ARGININE RICH PROTEIN"/>
    <property type="match status" value="1"/>
</dbReference>
<feature type="compositionally biased region" description="Basic residues" evidence="3">
    <location>
        <begin position="356"/>
        <end position="370"/>
    </location>
</feature>
<feature type="compositionally biased region" description="Basic residues" evidence="3">
    <location>
        <begin position="390"/>
        <end position="457"/>
    </location>
</feature>
<dbReference type="RefSeq" id="XP_013401911.1">
    <property type="nucleotide sequence ID" value="XM_013546457.1"/>
</dbReference>
<evidence type="ECO:0000313" key="5">
    <source>
        <dbReference type="Proteomes" id="UP000085678"/>
    </source>
</evidence>
<proteinExistence type="predicted"/>
<evidence type="ECO:0000256" key="1">
    <source>
        <dbReference type="ARBA" id="ARBA00022664"/>
    </source>
</evidence>
<dbReference type="OrthoDB" id="10070965at2759"/>
<dbReference type="GO" id="GO:0008380">
    <property type="term" value="P:RNA splicing"/>
    <property type="evidence" value="ECO:0007669"/>
    <property type="project" value="UniProtKB-KW"/>
</dbReference>
<gene>
    <name evidence="6" type="primary">LOC106167621</name>
</gene>
<feature type="region of interest" description="Disordered" evidence="3">
    <location>
        <begin position="253"/>
        <end position="540"/>
    </location>
</feature>
<keyword evidence="2" id="KW-0508">mRNA splicing</keyword>
<dbReference type="InterPro" id="IPR040397">
    <property type="entry name" value="SWAP"/>
</dbReference>
<keyword evidence="1" id="KW-0507">mRNA processing</keyword>
<organism evidence="5 6">
    <name type="scientific">Lingula anatina</name>
    <name type="common">Brachiopod</name>
    <name type="synonym">Lingula unguis</name>
    <dbReference type="NCBI Taxonomy" id="7574"/>
    <lineage>
        <taxon>Eukaryota</taxon>
        <taxon>Metazoa</taxon>
        <taxon>Spiralia</taxon>
        <taxon>Lophotrochozoa</taxon>
        <taxon>Brachiopoda</taxon>
        <taxon>Linguliformea</taxon>
        <taxon>Lingulata</taxon>
        <taxon>Lingulida</taxon>
        <taxon>Linguloidea</taxon>
        <taxon>Lingulidae</taxon>
        <taxon>Lingula</taxon>
    </lineage>
</organism>
<feature type="region of interest" description="Disordered" evidence="3">
    <location>
        <begin position="152"/>
        <end position="193"/>
    </location>
</feature>
<dbReference type="PANTHER" id="PTHR13161">
    <property type="entry name" value="SPLICING FACTOR SUPPRESSOR OF WHITE APRICOT"/>
    <property type="match status" value="1"/>
</dbReference>
<dbReference type="GeneID" id="106167621"/>
<evidence type="ECO:0000259" key="4">
    <source>
        <dbReference type="SMART" id="SM01141"/>
    </source>
</evidence>
<accession>A0A1S3IVC7</accession>
<evidence type="ECO:0000256" key="2">
    <source>
        <dbReference type="ARBA" id="ARBA00023187"/>
    </source>
</evidence>
<keyword evidence="5" id="KW-1185">Reference proteome</keyword>
<dbReference type="AlphaFoldDB" id="A0A1S3IVC7"/>
<dbReference type="Proteomes" id="UP000085678">
    <property type="component" value="Unplaced"/>
</dbReference>
<dbReference type="GO" id="GO:0006397">
    <property type="term" value="P:mRNA processing"/>
    <property type="evidence" value="ECO:0007669"/>
    <property type="project" value="UniProtKB-KW"/>
</dbReference>
<evidence type="ECO:0000313" key="6">
    <source>
        <dbReference type="RefSeq" id="XP_013401911.1"/>
    </source>
</evidence>
<dbReference type="SMART" id="SM01141">
    <property type="entry name" value="DRY_EERY"/>
    <property type="match status" value="1"/>
</dbReference>
<dbReference type="InterPro" id="IPR019147">
    <property type="entry name" value="SWAP_N_domain"/>
</dbReference>
<name>A0A1S3IVC7_LINAN</name>
<feature type="compositionally biased region" description="Polar residues" evidence="3">
    <location>
        <begin position="468"/>
        <end position="477"/>
    </location>
</feature>
<feature type="compositionally biased region" description="Acidic residues" evidence="3">
    <location>
        <begin position="179"/>
        <end position="193"/>
    </location>
</feature>
<evidence type="ECO:0000256" key="3">
    <source>
        <dbReference type="SAM" id="MobiDB-lite"/>
    </source>
</evidence>
<feature type="compositionally biased region" description="Basic residues" evidence="3">
    <location>
        <begin position="261"/>
        <end position="271"/>
    </location>
</feature>
<feature type="domain" description="Suppressor of white apricot N-terminal" evidence="4">
    <location>
        <begin position="39"/>
        <end position="176"/>
    </location>
</feature>
<reference evidence="6" key="1">
    <citation type="submission" date="2025-08" db="UniProtKB">
        <authorList>
            <consortium name="RefSeq"/>
        </authorList>
    </citation>
    <scope>IDENTIFICATION</scope>
    <source>
        <tissue evidence="6">Gonads</tissue>
    </source>
</reference>